<feature type="transmembrane region" description="Helical" evidence="15">
    <location>
        <begin position="1334"/>
        <end position="1360"/>
    </location>
</feature>
<evidence type="ECO:0000256" key="12">
    <source>
        <dbReference type="ARBA" id="ARBA00032165"/>
    </source>
</evidence>
<keyword evidence="4" id="KW-1003">Cell membrane</keyword>
<comment type="subcellular location">
    <subcellularLocation>
        <location evidence="1">Cell membrane</location>
        <topology evidence="1">Multi-pass membrane protein</topology>
    </subcellularLocation>
</comment>
<feature type="transmembrane region" description="Helical" evidence="15">
    <location>
        <begin position="390"/>
        <end position="408"/>
    </location>
</feature>
<accession>A0ABD3LS79</accession>
<name>A0ABD3LS79_EUCGL</name>
<feature type="transmembrane region" description="Helical" evidence="15">
    <location>
        <begin position="1501"/>
        <end position="1524"/>
    </location>
</feature>
<evidence type="ECO:0000256" key="13">
    <source>
        <dbReference type="ARBA" id="ARBA00047777"/>
    </source>
</evidence>
<keyword evidence="18" id="KW-1185">Reference proteome</keyword>
<comment type="similarity">
    <text evidence="2">Belongs to the glycosyltransferase 48 family.</text>
</comment>
<dbReference type="Pfam" id="PF14288">
    <property type="entry name" value="FKS1_dom1"/>
    <property type="match status" value="1"/>
</dbReference>
<dbReference type="EMBL" id="JBJKBG010000001">
    <property type="protein sequence ID" value="KAL3754625.1"/>
    <property type="molecule type" value="Genomic_DNA"/>
</dbReference>
<keyword evidence="7 15" id="KW-0812">Transmembrane</keyword>
<evidence type="ECO:0000256" key="10">
    <source>
        <dbReference type="ARBA" id="ARBA00023136"/>
    </source>
</evidence>
<evidence type="ECO:0000256" key="5">
    <source>
        <dbReference type="ARBA" id="ARBA00022676"/>
    </source>
</evidence>
<keyword evidence="6" id="KW-0808">Transferase</keyword>
<feature type="transmembrane region" description="Helical" evidence="15">
    <location>
        <begin position="429"/>
        <end position="455"/>
    </location>
</feature>
<dbReference type="Pfam" id="PF25968">
    <property type="entry name" value="CALS1"/>
    <property type="match status" value="1"/>
</dbReference>
<evidence type="ECO:0000256" key="8">
    <source>
        <dbReference type="ARBA" id="ARBA00022960"/>
    </source>
</evidence>
<evidence type="ECO:0000256" key="14">
    <source>
        <dbReference type="SAM" id="MobiDB-lite"/>
    </source>
</evidence>
<comment type="catalytic activity">
    <reaction evidence="13">
        <text>[(1-&gt;3)-beta-D-glucosyl](n) + UDP-alpha-D-glucose = [(1-&gt;3)-beta-D-glucosyl](n+1) + UDP + H(+)</text>
        <dbReference type="Rhea" id="RHEA:21476"/>
        <dbReference type="Rhea" id="RHEA-COMP:11146"/>
        <dbReference type="Rhea" id="RHEA-COMP:14303"/>
        <dbReference type="ChEBI" id="CHEBI:15378"/>
        <dbReference type="ChEBI" id="CHEBI:37671"/>
        <dbReference type="ChEBI" id="CHEBI:58223"/>
        <dbReference type="ChEBI" id="CHEBI:58885"/>
        <dbReference type="EC" id="2.4.1.34"/>
    </reaction>
</comment>
<dbReference type="EC" id="2.4.1.34" evidence="3"/>
<feature type="transmembrane region" description="Helical" evidence="15">
    <location>
        <begin position="1380"/>
        <end position="1402"/>
    </location>
</feature>
<organism evidence="17 18">
    <name type="scientific">Eucalyptus globulus</name>
    <name type="common">Tasmanian blue gum</name>
    <dbReference type="NCBI Taxonomy" id="34317"/>
    <lineage>
        <taxon>Eukaryota</taxon>
        <taxon>Viridiplantae</taxon>
        <taxon>Streptophyta</taxon>
        <taxon>Embryophyta</taxon>
        <taxon>Tracheophyta</taxon>
        <taxon>Spermatophyta</taxon>
        <taxon>Magnoliopsida</taxon>
        <taxon>eudicotyledons</taxon>
        <taxon>Gunneridae</taxon>
        <taxon>Pentapetalae</taxon>
        <taxon>rosids</taxon>
        <taxon>malvids</taxon>
        <taxon>Myrtales</taxon>
        <taxon>Myrtaceae</taxon>
        <taxon>Myrtoideae</taxon>
        <taxon>Eucalypteae</taxon>
        <taxon>Eucalyptus</taxon>
    </lineage>
</organism>
<feature type="transmembrane region" description="Helical" evidence="15">
    <location>
        <begin position="1642"/>
        <end position="1662"/>
    </location>
</feature>
<evidence type="ECO:0000256" key="7">
    <source>
        <dbReference type="ARBA" id="ARBA00022692"/>
    </source>
</evidence>
<feature type="transmembrane region" description="Helical" evidence="15">
    <location>
        <begin position="541"/>
        <end position="559"/>
    </location>
</feature>
<evidence type="ECO:0000256" key="11">
    <source>
        <dbReference type="ARBA" id="ARBA00023316"/>
    </source>
</evidence>
<dbReference type="SMART" id="SM01205">
    <property type="entry name" value="FKS1_dom1"/>
    <property type="match status" value="1"/>
</dbReference>
<feature type="domain" description="1,3-beta-glucan synthase component FKS1-like" evidence="16">
    <location>
        <begin position="165"/>
        <end position="281"/>
    </location>
</feature>
<dbReference type="Proteomes" id="UP001634007">
    <property type="component" value="Unassembled WGS sequence"/>
</dbReference>
<feature type="transmembrane region" description="Helical" evidence="15">
    <location>
        <begin position="494"/>
        <end position="512"/>
    </location>
</feature>
<keyword evidence="5" id="KW-0328">Glycosyltransferase</keyword>
<dbReference type="GO" id="GO:0008360">
    <property type="term" value="P:regulation of cell shape"/>
    <property type="evidence" value="ECO:0007669"/>
    <property type="project" value="UniProtKB-KW"/>
</dbReference>
<evidence type="ECO:0000259" key="16">
    <source>
        <dbReference type="SMART" id="SM01205"/>
    </source>
</evidence>
<feature type="region of interest" description="Disordered" evidence="14">
    <location>
        <begin position="1"/>
        <end position="33"/>
    </location>
</feature>
<evidence type="ECO:0000256" key="6">
    <source>
        <dbReference type="ARBA" id="ARBA00022679"/>
    </source>
</evidence>
<dbReference type="PANTHER" id="PTHR12741">
    <property type="entry name" value="LYST-INTERACTING PROTEIN LIP5 DOPAMINE RESPONSIVE PROTEIN DRG-1"/>
    <property type="match status" value="1"/>
</dbReference>
<dbReference type="PANTHER" id="PTHR12741:SF7">
    <property type="entry name" value="CALLOSE SYNTHASE 12"/>
    <property type="match status" value="1"/>
</dbReference>
<sequence length="1764" mass="205317">MSRLRNPNIPGNLRGRSWPGQTPPGGDDQEPPYNIIPVAAVRADHPSLRFPEVRAACAALRSVGDLRWPPRTRRRPDYDLLDWLRLFFGFQEGNVRNQREHLVLHLANLQMRLASRPDNIEALDVAVLCCFRKKLLRNYTLWCSYLGRKSNIWISDCHDAVSDPRRELLYVSLYLLVWGESANLRLMPECICYIFHNMAMEMNRILENDIDPNTGQPVLPSVSGEKAFLEKVVKPIYDTIRKEVNRSKNGTAPPGAWRNYDDINEYFWSGRCFAKLSWPIDRRSSFFTRDENRYRSGKMGFVETRMFWNLFRSFDRLWVMLVLFLQAAIIVAWHDDKEYPWQTLKSRDLQVKVLTIFMTWSGMRFLQSLLDAGTQYLLVSRETMFLGVRMVMKIVVAILWMIAFWVFYGRIWSHRNADKRWSQEANRRLVHFLELAFVFVLPELLGLALMIIPWIQNFLEERNWRIFHLFTWWFQSRIFVGRGLREGLVDSVKYSLFWIHVLATKFLFSYFLQIKPMIQPTKQLLELLDVKYEWHQFFSDSNRFAVGLLWLPVVLIYLMDLQIWYSIYSSLVGAAVGLLDHLGEIRNLEQVRLRFQFFASAVQFNLMPEGQLLQTIGNKFKDLLHRLKLRYGLGKPYQKFEPNQIEALRFALLWNEIIAIFREEDIVSDQEVELLELRRSAWSDRVISWPCFLLFNELLLALRQAKELVDATDKRLWYKICKNEYRRCAVIEAYDSVKRLLLEIVKIDSEEHSVITDLFKKIDRSIKDGKFTKQFNLSMLPEIHKYISKLAKLLKDSKKDVGKIVLALQALYRIVIREFSIDGEDQLASGGRLPFTDAVALPDPSNNQFHWQVRRLHIILTSRDSTHNVPSNVEARRRICFFSNSIFMNMPHAPKVEKMFTFSVLTPYHNEEVLYSKEQLLEKNEDGVCILFYLKTVYPDEWKYFIERMLREGKVVKADEDDEAMAKLRDLRLWASYRGLTLARAVRGMMYYHRALKVMAFLDSASEVEIQELAKRLDSGGQDGRTDSSRLEELSSSLSFNTSINSTNLSSEDHISAMKCTFVVACQIYGSQKAEKDNRAEEILYLMKSNEALRVAYVKEVPIGRNEKEYYSVLVKYDGQRQKEVELYRVQLPGPLKLGEGKSENQNHALIFTRGDAVQTIDMNQDNYFEEALKMRNLLEEFKTYYGIRKPTVLGVREHIFTGSVSSLAWFMSAQETSLVTLGQRVLANPLKVRMNYSHSDVFDRFWFLSRGGISRASRMINISEDISAGFNCTLRGGKVTHHEYIQVGKGRDVGLNQISMVEAKVAAGNGGQVLSRDVYRLGHRLDFFRMLSFFYTTVGYFFNTTMVILTAYAFLWGRLYLCPKGLEGAAASSSNDNKVLGTILNLFVIQLCLFTAIPVIVESTLQHGFLQAMWDFMTKQLQLSSVFYTFSMGTRAHYFGRTVLHGSAKYRPTGHGFVMDHKSFAENYRLYARSHFVKAIELGLLLTFYASRSHADKNTFTYKALTISSWFLVVSWIMAPFLFNPLGFDWLKTVHDFDDFMNWIWFRVGVFTKAEESWEVWWYEEQDHLRTTGLWGKLVEVILDLRFFLFQYGVVYQLGIPAGSRSISVYLLSLICFFVILGVHALISYAWDKYAAREHMYYRLVQFLIIILGALALIALVEYRQLKLIEIFTSLLAFIPTGWGLILIAQVLRPILKPTWIWGRVVSLARLYDIMFGVIVMAPIAVFSWMPGSMQTRILFNQAFSEGLWISRIVSAKRPKVHL</sequence>
<evidence type="ECO:0000256" key="15">
    <source>
        <dbReference type="SAM" id="Phobius"/>
    </source>
</evidence>
<evidence type="ECO:0000256" key="3">
    <source>
        <dbReference type="ARBA" id="ARBA00012589"/>
    </source>
</evidence>
<keyword evidence="8" id="KW-0133">Cell shape</keyword>
<proteinExistence type="inferred from homology"/>
<evidence type="ECO:0000313" key="17">
    <source>
        <dbReference type="EMBL" id="KAL3754625.1"/>
    </source>
</evidence>
<comment type="caution">
    <text evidence="17">The sequence shown here is derived from an EMBL/GenBank/DDBJ whole genome shotgun (WGS) entry which is preliminary data.</text>
</comment>
<feature type="transmembrane region" description="Helical" evidence="15">
    <location>
        <begin position="1712"/>
        <end position="1731"/>
    </location>
</feature>
<dbReference type="Pfam" id="PF02364">
    <property type="entry name" value="Glucan_synthase"/>
    <property type="match status" value="1"/>
</dbReference>
<dbReference type="InterPro" id="IPR026899">
    <property type="entry name" value="FKS1-like_dom1"/>
</dbReference>
<reference evidence="17 18" key="1">
    <citation type="submission" date="2024-11" db="EMBL/GenBank/DDBJ databases">
        <title>Chromosome-level genome assembly of Eucalyptus globulus Labill. provides insights into its genome evolution.</title>
        <authorList>
            <person name="Li X."/>
        </authorList>
    </citation>
    <scope>NUCLEOTIDE SEQUENCE [LARGE SCALE GENOMIC DNA]</scope>
    <source>
        <strain evidence="17">CL2024</strain>
        <tissue evidence="17">Fresh tender leaves</tissue>
    </source>
</reference>
<protein>
    <recommendedName>
        <fullName evidence="12">1,3-beta-glucan synthase</fullName>
        <ecNumber evidence="3">2.4.1.34</ecNumber>
    </recommendedName>
    <alternativeName>
        <fullName evidence="12">1,3-beta-glucan synthase</fullName>
    </alternativeName>
</protein>
<evidence type="ECO:0000313" key="18">
    <source>
        <dbReference type="Proteomes" id="UP001634007"/>
    </source>
</evidence>
<evidence type="ECO:0000256" key="1">
    <source>
        <dbReference type="ARBA" id="ARBA00004651"/>
    </source>
</evidence>
<keyword evidence="9 15" id="KW-1133">Transmembrane helix</keyword>
<feature type="transmembrane region" description="Helical" evidence="15">
    <location>
        <begin position="317"/>
        <end position="333"/>
    </location>
</feature>
<feature type="transmembrane region" description="Helical" evidence="15">
    <location>
        <begin position="1669"/>
        <end position="1692"/>
    </location>
</feature>
<evidence type="ECO:0000256" key="4">
    <source>
        <dbReference type="ARBA" id="ARBA00022475"/>
    </source>
</evidence>
<dbReference type="GO" id="GO:0003843">
    <property type="term" value="F:1,3-beta-D-glucan synthase activity"/>
    <property type="evidence" value="ECO:0007669"/>
    <property type="project" value="UniProtKB-EC"/>
</dbReference>
<keyword evidence="11" id="KW-0961">Cell wall biogenesis/degradation</keyword>
<gene>
    <name evidence="17" type="ORF">ACJRO7_001817</name>
</gene>
<feature type="transmembrane region" description="Helical" evidence="15">
    <location>
        <begin position="1608"/>
        <end position="1630"/>
    </location>
</feature>
<evidence type="ECO:0000256" key="9">
    <source>
        <dbReference type="ARBA" id="ARBA00022989"/>
    </source>
</evidence>
<dbReference type="GO" id="GO:0071555">
    <property type="term" value="P:cell wall organization"/>
    <property type="evidence" value="ECO:0007669"/>
    <property type="project" value="UniProtKB-KW"/>
</dbReference>
<evidence type="ECO:0000256" key="2">
    <source>
        <dbReference type="ARBA" id="ARBA00009040"/>
    </source>
</evidence>
<dbReference type="InterPro" id="IPR058851">
    <property type="entry name" value="CALS1_helical"/>
</dbReference>
<keyword evidence="10 15" id="KW-0472">Membrane</keyword>
<dbReference type="GO" id="GO:0005886">
    <property type="term" value="C:plasma membrane"/>
    <property type="evidence" value="ECO:0007669"/>
    <property type="project" value="UniProtKB-SubCell"/>
</dbReference>
<feature type="transmembrane region" description="Helical" evidence="15">
    <location>
        <begin position="1575"/>
        <end position="1596"/>
    </location>
</feature>
<dbReference type="InterPro" id="IPR003440">
    <property type="entry name" value="Glyco_trans_48_dom"/>
</dbReference>